<evidence type="ECO:0000313" key="3">
    <source>
        <dbReference type="EMBL" id="MDQ0180965.1"/>
    </source>
</evidence>
<dbReference type="EMBL" id="JAUSTF010000004">
    <property type="protein sequence ID" value="MDQ0180965.1"/>
    <property type="molecule type" value="Genomic_DNA"/>
</dbReference>
<dbReference type="RefSeq" id="WP_306960403.1">
    <property type="nucleotide sequence ID" value="NZ_JAUSRG010000003.1"/>
</dbReference>
<protein>
    <recommendedName>
        <fullName evidence="6">PknH-like extracellular domain-containing protein</fullName>
    </recommendedName>
</protein>
<gene>
    <name evidence="2" type="ORF">J2S90_001561</name>
    <name evidence="3" type="ORF">J2S93_002392</name>
</gene>
<comment type="caution">
    <text evidence="2">The sequence shown here is derived from an EMBL/GenBank/DDBJ whole genome shotgun (WGS) entry which is preliminary data.</text>
</comment>
<organism evidence="2 5">
    <name type="scientific">Arthrobacter bambusae</name>
    <dbReference type="NCBI Taxonomy" id="1338426"/>
    <lineage>
        <taxon>Bacteria</taxon>
        <taxon>Bacillati</taxon>
        <taxon>Actinomycetota</taxon>
        <taxon>Actinomycetes</taxon>
        <taxon>Micrococcales</taxon>
        <taxon>Micrococcaceae</taxon>
        <taxon>Arthrobacter</taxon>
    </lineage>
</organism>
<feature type="region of interest" description="Disordered" evidence="1">
    <location>
        <begin position="184"/>
        <end position="204"/>
    </location>
</feature>
<keyword evidence="4" id="KW-1185">Reference proteome</keyword>
<accession>A0AAW8DGL1</accession>
<dbReference type="EMBL" id="JAUSRG010000003">
    <property type="protein sequence ID" value="MDP9904606.1"/>
    <property type="molecule type" value="Genomic_DNA"/>
</dbReference>
<evidence type="ECO:0000313" key="4">
    <source>
        <dbReference type="Proteomes" id="UP001230951"/>
    </source>
</evidence>
<feature type="compositionally biased region" description="Polar residues" evidence="1">
    <location>
        <begin position="192"/>
        <end position="204"/>
    </location>
</feature>
<proteinExistence type="predicted"/>
<evidence type="ECO:0000313" key="2">
    <source>
        <dbReference type="EMBL" id="MDP9904606.1"/>
    </source>
</evidence>
<dbReference type="AlphaFoldDB" id="A0AAW8DGL1"/>
<evidence type="ECO:0000313" key="5">
    <source>
        <dbReference type="Proteomes" id="UP001242995"/>
    </source>
</evidence>
<name>A0AAW8DGL1_9MICC</name>
<dbReference type="Proteomes" id="UP001230951">
    <property type="component" value="Unassembled WGS sequence"/>
</dbReference>
<evidence type="ECO:0000256" key="1">
    <source>
        <dbReference type="SAM" id="MobiDB-lite"/>
    </source>
</evidence>
<evidence type="ECO:0008006" key="6">
    <source>
        <dbReference type="Google" id="ProtNLM"/>
    </source>
</evidence>
<sequence>MVGGIHAIDGPAAAVMDDAQLKDLLSLQALGSSQVSADPAECLDLLHSGSFSDDRIPTAAARVGSLANAAIITASADPSGLYWQGMYSLGRALAHCSPATLTTVQGDTARVELAPVAADLHGRKAIAIVQTLTTQNGAVHVLRMVAMDGNLFVTGSKAIPAAQPTDAAIKELGGYVNAVIDGAGKDTPETPAPTTGTKGSNVNA</sequence>
<dbReference type="Proteomes" id="UP001242995">
    <property type="component" value="Unassembled WGS sequence"/>
</dbReference>
<reference evidence="2 4" key="1">
    <citation type="submission" date="2023-07" db="EMBL/GenBank/DDBJ databases">
        <title>Sorghum-associated microbial communities from plants grown in Nebraska, USA.</title>
        <authorList>
            <person name="Schachtman D."/>
        </authorList>
    </citation>
    <scope>NUCLEOTIDE SEQUENCE</scope>
    <source>
        <strain evidence="2">DS1006</strain>
        <strain evidence="3 4">DS1016</strain>
    </source>
</reference>